<feature type="domain" description="RNA polymerase Rpb2" evidence="11">
    <location>
        <begin position="298"/>
        <end position="409"/>
    </location>
</feature>
<dbReference type="EMBL" id="BSDY01000026">
    <property type="protein sequence ID" value="GLI57842.1"/>
    <property type="molecule type" value="Genomic_DNA"/>
</dbReference>
<dbReference type="Gene3D" id="2.40.270.10">
    <property type="entry name" value="DNA-directed RNA polymerase, subunit 2, domain 6"/>
    <property type="match status" value="1"/>
</dbReference>
<sequence length="1196" mass="133383">MGKLIKRLSFGRIEERGTMPHFLEFQLNSYEDFLQAKKSPYSREDKGLEAAFREIFPIESSNGDIKLEYLAYELHEAEAPLNDQLECKKRGKTFSSSLKVRLRLTNKKSGNEIQESLVYFGELPMMTESGTFIINGAERVVVSQLHRSPGVSFNKEVNIQTGKDLFSGKIIPYKGTWLEFESDKNDLLSVKIDRKKKVLATVFLKAIDFFESNREIIEEFLDVKEADLTKYYDKYDNREDLVSVMRTKLEGSFVKEDIFDEDTGEILAEAEAVIDEQLIENIIDMKLESITYWEVKPEDKLLANTILNDTTENKDEAVTEVFKKLRPGDLVTVDSARSLVRQMFFNPQRYDLAPVGRYKMNKRLKLELPEDESVLTKEDLVATMSYVLGLHNGDGHTDDIDNLSNRRVRGVGELLLMQIRSGLAKMGKMVKEKMTVQDAVTLTSQSVLNTRPLNALILDFFGSGQLSQFMDQSNPLAELTHKRRISALGPGGLSRERAGFEVRDVHDSHYGRICPIETPEGPNIGLIGSLAIYAKVNKYGFIETPYVKVIDGVADLNDVHYLAADEEEGLFIAQADTEVAENGDLVGEVVCRYGHEIVHIPGEKVDYLDVSPKQVVSVSAGLIPFLEHDDANRALMGSNMQRQAVPLLRAEAPYIGTGLERKVAVDTGAVPVSAVEGKVTAVDARAIKIEDTEGKEHNLKLLNFERSNQAMCLHQKPLVDLGEPVKPGTILADGPATKGGDLALGRNVLMAFMPWEGYNFEDAILISDRLRKDDVFTSIHIEEYETEARSTKLGDEEITREIPNVSEDALRNLDERGIIRIGAEVGPGDILVGKTTPKGETEPPAEEKLLRAIFGEKARDVRDTSLKMPHGAKGTVVEVLELSRENGDELKAGVNRSIRIFIAEKRKITVGDKMSGRHGNKGVVSRVLPAEDMPFLEDGTHLDVVINPLGVPSRMNIGQVLEVHLSLALGNLQLPAELRDQISSMSQEEMKKNLKNTGFSNVIDSGTHIATPVFNGGKEEDVKDYLELAGFSRTGKVTLFDGRTGDKFDNPVTVGRMYMLKLHHLVEDKMHARAIGPYSLVTQQPLGGKAQFGGQRLGEMEVWALEAYGASNILQEMLTVKSDDVNGRTKTYEAIVKGEEMPEPDLPESFKVLLKEFQALALDVELFDTEEKLINVNEELNKEETITEFSLADLKN</sequence>
<dbReference type="Gene3D" id="3.90.1100.10">
    <property type="match status" value="1"/>
</dbReference>
<dbReference type="Pfam" id="PF10385">
    <property type="entry name" value="RNA_pol_Rpb2_45"/>
    <property type="match status" value="1"/>
</dbReference>
<evidence type="ECO:0000256" key="1">
    <source>
        <dbReference type="ARBA" id="ARBA00022478"/>
    </source>
</evidence>
<feature type="domain" description="DNA-directed RNA polymerase subunit 2 hybrid-binding" evidence="9">
    <location>
        <begin position="673"/>
        <end position="1091"/>
    </location>
</feature>
<dbReference type="InterPro" id="IPR014724">
    <property type="entry name" value="RNA_pol_RPB2_OB-fold"/>
</dbReference>
<dbReference type="InterPro" id="IPR007641">
    <property type="entry name" value="RNA_pol_Rpb2_7"/>
</dbReference>
<evidence type="ECO:0000256" key="6">
    <source>
        <dbReference type="HAMAP-Rule" id="MF_01321"/>
    </source>
</evidence>
<dbReference type="Gene3D" id="3.90.1110.10">
    <property type="entry name" value="RNA polymerase Rpb2, domain 2"/>
    <property type="match status" value="1"/>
</dbReference>
<dbReference type="InterPro" id="IPR019462">
    <property type="entry name" value="DNA-dir_RNA_pol_bsu_external_1"/>
</dbReference>
<dbReference type="CDD" id="cd00653">
    <property type="entry name" value="RNA_pol_B_RPB2"/>
    <property type="match status" value="1"/>
</dbReference>
<dbReference type="AlphaFoldDB" id="A0A9W6LPQ3"/>
<dbReference type="InterPro" id="IPR037033">
    <property type="entry name" value="DNA-dir_RNAP_su2_hyb_sf"/>
</dbReference>
<dbReference type="Pfam" id="PF04560">
    <property type="entry name" value="RNA_pol_Rpb2_7"/>
    <property type="match status" value="1"/>
</dbReference>
<evidence type="ECO:0000256" key="3">
    <source>
        <dbReference type="ARBA" id="ARBA00022695"/>
    </source>
</evidence>
<evidence type="ECO:0000259" key="9">
    <source>
        <dbReference type="Pfam" id="PF00562"/>
    </source>
</evidence>
<dbReference type="InterPro" id="IPR007120">
    <property type="entry name" value="DNA-dir_RNAP_su2_dom"/>
</dbReference>
<evidence type="ECO:0000256" key="2">
    <source>
        <dbReference type="ARBA" id="ARBA00022679"/>
    </source>
</evidence>
<dbReference type="NCBIfam" id="NF001616">
    <property type="entry name" value="PRK00405.1"/>
    <property type="match status" value="1"/>
</dbReference>
<dbReference type="GO" id="GO:0003899">
    <property type="term" value="F:DNA-directed RNA polymerase activity"/>
    <property type="evidence" value="ECO:0007669"/>
    <property type="project" value="UniProtKB-UniRule"/>
</dbReference>
<dbReference type="Gene3D" id="2.40.50.150">
    <property type="match status" value="1"/>
</dbReference>
<dbReference type="GO" id="GO:0003677">
    <property type="term" value="F:DNA binding"/>
    <property type="evidence" value="ECO:0007669"/>
    <property type="project" value="UniProtKB-UniRule"/>
</dbReference>
<dbReference type="GO" id="GO:0000428">
    <property type="term" value="C:DNA-directed RNA polymerase complex"/>
    <property type="evidence" value="ECO:0007669"/>
    <property type="project" value="UniProtKB-KW"/>
</dbReference>
<dbReference type="EC" id="2.7.7.6" evidence="6 8"/>
<feature type="domain" description="RNA polymerase beta subunit protrusion" evidence="12">
    <location>
        <begin position="24"/>
        <end position="453"/>
    </location>
</feature>
<dbReference type="PANTHER" id="PTHR20856">
    <property type="entry name" value="DNA-DIRECTED RNA POLYMERASE I SUBUNIT 2"/>
    <property type="match status" value="1"/>
</dbReference>
<dbReference type="InterPro" id="IPR010243">
    <property type="entry name" value="RNA_pol_bsu_bac"/>
</dbReference>
<dbReference type="InterPro" id="IPR037034">
    <property type="entry name" value="RNA_pol_Rpb2_2_sf"/>
</dbReference>
<feature type="domain" description="RNA polymerase Rpb2" evidence="10">
    <location>
        <begin position="1093"/>
        <end position="1168"/>
    </location>
</feature>
<evidence type="ECO:0000259" key="12">
    <source>
        <dbReference type="Pfam" id="PF04563"/>
    </source>
</evidence>
<evidence type="ECO:0000259" key="10">
    <source>
        <dbReference type="Pfam" id="PF04560"/>
    </source>
</evidence>
<protein>
    <recommendedName>
        <fullName evidence="6 8">DNA-directed RNA polymerase subunit beta</fullName>
        <shortName evidence="6">RNAP subunit beta</shortName>
        <ecNumber evidence="6 8">2.7.7.6</ecNumber>
    </recommendedName>
    <alternativeName>
        <fullName evidence="6">RNA polymerase subunit beta</fullName>
    </alternativeName>
    <alternativeName>
        <fullName evidence="6">Transcriptase subunit beta</fullName>
    </alternativeName>
</protein>
<comment type="caution">
    <text evidence="15">The sequence shown here is derived from an EMBL/GenBank/DDBJ whole genome shotgun (WGS) entry which is preliminary data.</text>
</comment>
<dbReference type="InterPro" id="IPR007645">
    <property type="entry name" value="RNA_pol_Rpb2_3"/>
</dbReference>
<keyword evidence="3 6" id="KW-0548">Nucleotidyltransferase</keyword>
<dbReference type="SUPFAM" id="SSF64484">
    <property type="entry name" value="beta and beta-prime subunits of DNA dependent RNA-polymerase"/>
    <property type="match status" value="1"/>
</dbReference>
<feature type="domain" description="RNA polymerase Rpb2" evidence="13">
    <location>
        <begin position="468"/>
        <end position="536"/>
    </location>
</feature>
<dbReference type="InterPro" id="IPR007121">
    <property type="entry name" value="RNA_pol_bsu_CS"/>
</dbReference>
<evidence type="ECO:0000256" key="5">
    <source>
        <dbReference type="ARBA" id="ARBA00048552"/>
    </source>
</evidence>
<comment type="function">
    <text evidence="6 8">DNA-dependent RNA polymerase catalyzes the transcription of DNA into RNA using the four ribonucleoside triphosphates as substrates.</text>
</comment>
<dbReference type="PROSITE" id="PS01166">
    <property type="entry name" value="RNA_POL_BETA"/>
    <property type="match status" value="1"/>
</dbReference>
<dbReference type="FunFam" id="3.90.1800.10:FF:000001">
    <property type="entry name" value="DNA-directed RNA polymerase subunit beta"/>
    <property type="match status" value="1"/>
</dbReference>
<evidence type="ECO:0000313" key="16">
    <source>
        <dbReference type="Proteomes" id="UP001144471"/>
    </source>
</evidence>
<dbReference type="HAMAP" id="MF_01321">
    <property type="entry name" value="RNApol_bact_RpoB"/>
    <property type="match status" value="1"/>
</dbReference>
<comment type="similarity">
    <text evidence="6 7">Belongs to the RNA polymerase beta chain family.</text>
</comment>
<accession>A0A9W6LPQ3</accession>
<dbReference type="Proteomes" id="UP001144471">
    <property type="component" value="Unassembled WGS sequence"/>
</dbReference>
<keyword evidence="1 6" id="KW-0240">DNA-directed RNA polymerase</keyword>
<keyword evidence="4 6" id="KW-0804">Transcription</keyword>
<dbReference type="Gene3D" id="2.30.150.10">
    <property type="entry name" value="DNA-directed RNA polymerase, beta subunit, external 1 domain"/>
    <property type="match status" value="1"/>
</dbReference>
<keyword evidence="2 6" id="KW-0808">Transferase</keyword>
<dbReference type="Gene3D" id="3.90.1800.10">
    <property type="entry name" value="RNA polymerase alpha subunit dimerisation domain"/>
    <property type="match status" value="1"/>
</dbReference>
<dbReference type="Pfam" id="PF00562">
    <property type="entry name" value="RNA_pol_Rpb2_6"/>
    <property type="match status" value="1"/>
</dbReference>
<evidence type="ECO:0000259" key="14">
    <source>
        <dbReference type="Pfam" id="PF10385"/>
    </source>
</evidence>
<dbReference type="InterPro" id="IPR042107">
    <property type="entry name" value="DNA-dir_RNA_pol_bsu_ext_1_sf"/>
</dbReference>
<evidence type="ECO:0000256" key="8">
    <source>
        <dbReference type="RuleBase" id="RU363031"/>
    </source>
</evidence>
<evidence type="ECO:0000313" key="15">
    <source>
        <dbReference type="EMBL" id="GLI57842.1"/>
    </source>
</evidence>
<name>A0A9W6LPQ3_9FUSO</name>
<dbReference type="Gene3D" id="2.40.50.100">
    <property type="match status" value="1"/>
</dbReference>
<evidence type="ECO:0000259" key="13">
    <source>
        <dbReference type="Pfam" id="PF04565"/>
    </source>
</evidence>
<dbReference type="NCBIfam" id="TIGR02013">
    <property type="entry name" value="rpoB"/>
    <property type="match status" value="1"/>
</dbReference>
<dbReference type="InterPro" id="IPR015712">
    <property type="entry name" value="DNA-dir_RNA_pol_su2"/>
</dbReference>
<dbReference type="RefSeq" id="WP_281837517.1">
    <property type="nucleotide sequence ID" value="NZ_BSDY01000026.1"/>
</dbReference>
<comment type="catalytic activity">
    <reaction evidence="5 6 8">
        <text>RNA(n) + a ribonucleoside 5'-triphosphate = RNA(n+1) + diphosphate</text>
        <dbReference type="Rhea" id="RHEA:21248"/>
        <dbReference type="Rhea" id="RHEA-COMP:14527"/>
        <dbReference type="Rhea" id="RHEA-COMP:17342"/>
        <dbReference type="ChEBI" id="CHEBI:33019"/>
        <dbReference type="ChEBI" id="CHEBI:61557"/>
        <dbReference type="ChEBI" id="CHEBI:140395"/>
        <dbReference type="EC" id="2.7.7.6"/>
    </reaction>
</comment>
<evidence type="ECO:0000256" key="7">
    <source>
        <dbReference type="RuleBase" id="RU000434"/>
    </source>
</evidence>
<dbReference type="Pfam" id="PF04563">
    <property type="entry name" value="RNA_pol_Rpb2_1"/>
    <property type="match status" value="1"/>
</dbReference>
<evidence type="ECO:0000256" key="4">
    <source>
        <dbReference type="ARBA" id="ARBA00023163"/>
    </source>
</evidence>
<dbReference type="InterPro" id="IPR007642">
    <property type="entry name" value="RNA_pol_Rpb2_2"/>
</dbReference>
<feature type="domain" description="DNA-directed RNA polymerase beta subunit external 1" evidence="14">
    <location>
        <begin position="546"/>
        <end position="611"/>
    </location>
</feature>
<reference evidence="15" key="1">
    <citation type="submission" date="2022-12" db="EMBL/GenBank/DDBJ databases">
        <title>Reference genome sequencing for broad-spectrum identification of bacterial and archaeal isolates by mass spectrometry.</title>
        <authorList>
            <person name="Sekiguchi Y."/>
            <person name="Tourlousse D.M."/>
        </authorList>
    </citation>
    <scope>NUCLEOTIDE SEQUENCE</scope>
    <source>
        <strain evidence="15">10succ1</strain>
    </source>
</reference>
<organism evidence="15 16">
    <name type="scientific">Propionigenium maris DSM 9537</name>
    <dbReference type="NCBI Taxonomy" id="1123000"/>
    <lineage>
        <taxon>Bacteria</taxon>
        <taxon>Fusobacteriati</taxon>
        <taxon>Fusobacteriota</taxon>
        <taxon>Fusobacteriia</taxon>
        <taxon>Fusobacteriales</taxon>
        <taxon>Fusobacteriaceae</taxon>
        <taxon>Propionigenium</taxon>
    </lineage>
</organism>
<dbReference type="Pfam" id="PF04565">
    <property type="entry name" value="RNA_pol_Rpb2_3"/>
    <property type="match status" value="1"/>
</dbReference>
<dbReference type="Pfam" id="PF04561">
    <property type="entry name" value="RNA_pol_Rpb2_2"/>
    <property type="match status" value="1"/>
</dbReference>
<dbReference type="GO" id="GO:0006351">
    <property type="term" value="P:DNA-templated transcription"/>
    <property type="evidence" value="ECO:0007669"/>
    <property type="project" value="UniProtKB-UniRule"/>
</dbReference>
<dbReference type="GO" id="GO:0032549">
    <property type="term" value="F:ribonucleoside binding"/>
    <property type="evidence" value="ECO:0007669"/>
    <property type="project" value="InterPro"/>
</dbReference>
<comment type="subunit">
    <text evidence="6 8">The RNAP catalytic core consists of 2 alpha, 1 beta, 1 beta' and 1 omega subunit. When a sigma factor is associated with the core the holoenzyme is formed, which can initiate transcription.</text>
</comment>
<keyword evidence="16" id="KW-1185">Reference proteome</keyword>
<proteinExistence type="inferred from homology"/>
<evidence type="ECO:0000259" key="11">
    <source>
        <dbReference type="Pfam" id="PF04561"/>
    </source>
</evidence>
<gene>
    <name evidence="6 15" type="primary">rpoB</name>
    <name evidence="15" type="ORF">PM10SUCC1_33560</name>
</gene>
<dbReference type="InterPro" id="IPR007644">
    <property type="entry name" value="RNA_pol_bsu_protrusion"/>
</dbReference>